<gene>
    <name evidence="1" type="ORF">SAMN05720469_10671</name>
</gene>
<reference evidence="2" key="1">
    <citation type="submission" date="2016-11" db="EMBL/GenBank/DDBJ databases">
        <authorList>
            <person name="Varghese N."/>
            <person name="Submissions S."/>
        </authorList>
    </citation>
    <scope>NUCLEOTIDE SEQUENCE [LARGE SCALE GENOMIC DNA]</scope>
    <source>
        <strain evidence="2">UWOS</strain>
    </source>
</reference>
<dbReference type="Proteomes" id="UP000184275">
    <property type="component" value="Unassembled WGS sequence"/>
</dbReference>
<evidence type="ECO:0000313" key="2">
    <source>
        <dbReference type="Proteomes" id="UP000184275"/>
    </source>
</evidence>
<evidence type="ECO:0000313" key="1">
    <source>
        <dbReference type="EMBL" id="SHK44602.1"/>
    </source>
</evidence>
<proteinExistence type="predicted"/>
<organism evidence="1 2">
    <name type="scientific">Fibrobacter intestinalis</name>
    <dbReference type="NCBI Taxonomy" id="28122"/>
    <lineage>
        <taxon>Bacteria</taxon>
        <taxon>Pseudomonadati</taxon>
        <taxon>Fibrobacterota</taxon>
        <taxon>Fibrobacteria</taxon>
        <taxon>Fibrobacterales</taxon>
        <taxon>Fibrobacteraceae</taxon>
        <taxon>Fibrobacter</taxon>
    </lineage>
</organism>
<dbReference type="EMBL" id="FRAW01000006">
    <property type="protein sequence ID" value="SHK44602.1"/>
    <property type="molecule type" value="Genomic_DNA"/>
</dbReference>
<dbReference type="AlphaFoldDB" id="A0A1M6SIP0"/>
<protein>
    <submittedName>
        <fullName evidence="1">Uncharacterized protein</fullName>
    </submittedName>
</protein>
<name>A0A1M6SIP0_9BACT</name>
<sequence>MDAHVCRHASAGNGSLCRPHSCGPFVRIGLYGAWVVYPYSFRQSRASCRKGIQPHAFFCAVKCQNKRNSHELLLFWAWNLDNFRTKE</sequence>
<keyword evidence="2" id="KW-1185">Reference proteome</keyword>
<accession>A0A1M6SIP0</accession>